<keyword evidence="3" id="KW-1185">Reference proteome</keyword>
<organism evidence="2 3">
    <name type="scientific">Anisodus acutangulus</name>
    <dbReference type="NCBI Taxonomy" id="402998"/>
    <lineage>
        <taxon>Eukaryota</taxon>
        <taxon>Viridiplantae</taxon>
        <taxon>Streptophyta</taxon>
        <taxon>Embryophyta</taxon>
        <taxon>Tracheophyta</taxon>
        <taxon>Spermatophyta</taxon>
        <taxon>Magnoliopsida</taxon>
        <taxon>eudicotyledons</taxon>
        <taxon>Gunneridae</taxon>
        <taxon>Pentapetalae</taxon>
        <taxon>asterids</taxon>
        <taxon>lamiids</taxon>
        <taxon>Solanales</taxon>
        <taxon>Solanaceae</taxon>
        <taxon>Solanoideae</taxon>
        <taxon>Hyoscyameae</taxon>
        <taxon>Anisodus</taxon>
    </lineage>
</organism>
<evidence type="ECO:0000256" key="1">
    <source>
        <dbReference type="SAM" id="MobiDB-lite"/>
    </source>
</evidence>
<feature type="compositionally biased region" description="Basic and acidic residues" evidence="1">
    <location>
        <begin position="157"/>
        <end position="190"/>
    </location>
</feature>
<feature type="compositionally biased region" description="Polar residues" evidence="1">
    <location>
        <begin position="7"/>
        <end position="45"/>
    </location>
</feature>
<protein>
    <submittedName>
        <fullName evidence="2">Uncharacterized protein</fullName>
    </submittedName>
</protein>
<evidence type="ECO:0000313" key="3">
    <source>
        <dbReference type="Proteomes" id="UP001152561"/>
    </source>
</evidence>
<proteinExistence type="predicted"/>
<comment type="caution">
    <text evidence="2">The sequence shown here is derived from an EMBL/GenBank/DDBJ whole genome shotgun (WGS) entry which is preliminary data.</text>
</comment>
<dbReference type="OrthoDB" id="1299108at2759"/>
<sequence>MFEPKASQVTSTSKGQNQLMDSLIHSNLNSSNDEIDHNNNVVGKSQETDFDQKQVESEVVENKSNLETLLQPRELVQCEVKKLEIHQAPPIDAQAQLISRELPTKELSHGGQGNQDFQPHQTPPFVELNSVAQESVSSRNDTQVLPQESISETTDFMMERRNSPNVKDQESTDVGKKLTQPEDADTEKSDYAANLETQTYNSHP</sequence>
<feature type="region of interest" description="Disordered" evidence="1">
    <location>
        <begin position="1"/>
        <end position="64"/>
    </location>
</feature>
<reference evidence="3" key="1">
    <citation type="journal article" date="2023" name="Proc. Natl. Acad. Sci. U.S.A.">
        <title>Genomic and structural basis for evolution of tropane alkaloid biosynthesis.</title>
        <authorList>
            <person name="Wanga Y.-J."/>
            <person name="Taina T."/>
            <person name="Yua J.-Y."/>
            <person name="Lia J."/>
            <person name="Xua B."/>
            <person name="Chenc J."/>
            <person name="D'Auriad J.C."/>
            <person name="Huanga J.-P."/>
            <person name="Huanga S.-X."/>
        </authorList>
    </citation>
    <scope>NUCLEOTIDE SEQUENCE [LARGE SCALE GENOMIC DNA]</scope>
    <source>
        <strain evidence="3">cv. KIB-2019</strain>
    </source>
</reference>
<evidence type="ECO:0000313" key="2">
    <source>
        <dbReference type="EMBL" id="KAJ8567806.1"/>
    </source>
</evidence>
<name>A0A9Q1MTG2_9SOLA</name>
<accession>A0A9Q1MTG2</accession>
<dbReference type="EMBL" id="JAJAGQ010000003">
    <property type="protein sequence ID" value="KAJ8567806.1"/>
    <property type="molecule type" value="Genomic_DNA"/>
</dbReference>
<feature type="compositionally biased region" description="Basic and acidic residues" evidence="1">
    <location>
        <begin position="46"/>
        <end position="56"/>
    </location>
</feature>
<feature type="compositionally biased region" description="Polar residues" evidence="1">
    <location>
        <begin position="195"/>
        <end position="204"/>
    </location>
</feature>
<feature type="compositionally biased region" description="Polar residues" evidence="1">
    <location>
        <begin position="130"/>
        <end position="154"/>
    </location>
</feature>
<dbReference type="AlphaFoldDB" id="A0A9Q1MTG2"/>
<dbReference type="Proteomes" id="UP001152561">
    <property type="component" value="Unassembled WGS sequence"/>
</dbReference>
<feature type="region of interest" description="Disordered" evidence="1">
    <location>
        <begin position="85"/>
        <end position="204"/>
    </location>
</feature>
<gene>
    <name evidence="2" type="ORF">K7X08_020014</name>
</gene>